<accession>A0ABP1PV44</accession>
<dbReference type="InterPro" id="IPR008271">
    <property type="entry name" value="Ser/Thr_kinase_AS"/>
</dbReference>
<sequence length="202" mass="22844">MLSMEVLGPSLSEIIKNRKSPFSPRQVLQVAIQLMERLSCIHSRGILHRDLKPSNLVIGIDNNKDVIYMIDFGLSKVFINQNTHTQIPFQDGLRVTGTAPFASLSAHEGHEQSPKDDLECVGYVLVYLAKGSLPWYNSTTKKPANIQQALADIKEKKLSTTIEELCEGVPHPIQNLFLECQRLKYEDVPDYKNLAQLFSFYL</sequence>
<dbReference type="InterPro" id="IPR000719">
    <property type="entry name" value="Prot_kinase_dom"/>
</dbReference>
<dbReference type="EMBL" id="CAXLJM020000013">
    <property type="protein sequence ID" value="CAL8078634.1"/>
    <property type="molecule type" value="Genomic_DNA"/>
</dbReference>
<name>A0ABP1PV44_9HEXA</name>
<evidence type="ECO:0000313" key="4">
    <source>
        <dbReference type="Proteomes" id="UP001642540"/>
    </source>
</evidence>
<dbReference type="Gene3D" id="1.10.510.10">
    <property type="entry name" value="Transferase(Phosphotransferase) domain 1"/>
    <property type="match status" value="1"/>
</dbReference>
<dbReference type="PROSITE" id="PS50011">
    <property type="entry name" value="PROTEIN_KINASE_DOM"/>
    <property type="match status" value="1"/>
</dbReference>
<reference evidence="3 4" key="1">
    <citation type="submission" date="2024-08" db="EMBL/GenBank/DDBJ databases">
        <authorList>
            <person name="Cucini C."/>
            <person name="Frati F."/>
        </authorList>
    </citation>
    <scope>NUCLEOTIDE SEQUENCE [LARGE SCALE GENOMIC DNA]</scope>
</reference>
<dbReference type="Pfam" id="PF00069">
    <property type="entry name" value="Pkinase"/>
    <property type="match status" value="1"/>
</dbReference>
<organism evidence="3 4">
    <name type="scientific">Orchesella dallaii</name>
    <dbReference type="NCBI Taxonomy" id="48710"/>
    <lineage>
        <taxon>Eukaryota</taxon>
        <taxon>Metazoa</taxon>
        <taxon>Ecdysozoa</taxon>
        <taxon>Arthropoda</taxon>
        <taxon>Hexapoda</taxon>
        <taxon>Collembola</taxon>
        <taxon>Entomobryomorpha</taxon>
        <taxon>Entomobryoidea</taxon>
        <taxon>Orchesellidae</taxon>
        <taxon>Orchesellinae</taxon>
        <taxon>Orchesella</taxon>
    </lineage>
</organism>
<evidence type="ECO:0000313" key="3">
    <source>
        <dbReference type="EMBL" id="CAL8078634.1"/>
    </source>
</evidence>
<dbReference type="PANTHER" id="PTHR11909">
    <property type="entry name" value="CASEIN KINASE-RELATED"/>
    <property type="match status" value="1"/>
</dbReference>
<dbReference type="InterPro" id="IPR011009">
    <property type="entry name" value="Kinase-like_dom_sf"/>
</dbReference>
<evidence type="ECO:0000259" key="2">
    <source>
        <dbReference type="PROSITE" id="PS50011"/>
    </source>
</evidence>
<evidence type="ECO:0000256" key="1">
    <source>
        <dbReference type="ARBA" id="ARBA00012513"/>
    </source>
</evidence>
<dbReference type="PROSITE" id="PS00108">
    <property type="entry name" value="PROTEIN_KINASE_ST"/>
    <property type="match status" value="1"/>
</dbReference>
<dbReference type="SUPFAM" id="SSF56112">
    <property type="entry name" value="Protein kinase-like (PK-like)"/>
    <property type="match status" value="1"/>
</dbReference>
<dbReference type="EC" id="2.7.11.1" evidence="1"/>
<comment type="caution">
    <text evidence="3">The sequence shown here is derived from an EMBL/GenBank/DDBJ whole genome shotgun (WGS) entry which is preliminary data.</text>
</comment>
<dbReference type="SMART" id="SM00220">
    <property type="entry name" value="S_TKc"/>
    <property type="match status" value="1"/>
</dbReference>
<dbReference type="InterPro" id="IPR050235">
    <property type="entry name" value="CK1_Ser-Thr_kinase"/>
</dbReference>
<proteinExistence type="predicted"/>
<protein>
    <recommendedName>
        <fullName evidence="1">non-specific serine/threonine protein kinase</fullName>
        <ecNumber evidence="1">2.7.11.1</ecNumber>
    </recommendedName>
</protein>
<feature type="domain" description="Protein kinase" evidence="2">
    <location>
        <begin position="1"/>
        <end position="201"/>
    </location>
</feature>
<gene>
    <name evidence="3" type="ORF">ODALV1_LOCUS4151</name>
</gene>
<dbReference type="Proteomes" id="UP001642540">
    <property type="component" value="Unassembled WGS sequence"/>
</dbReference>
<keyword evidence="4" id="KW-1185">Reference proteome</keyword>